<dbReference type="PANTHER" id="PTHR12771">
    <property type="entry name" value="ENGULFMENT AND CELL MOTILITY"/>
    <property type="match status" value="1"/>
</dbReference>
<dbReference type="Proteomes" id="UP000673552">
    <property type="component" value="Chromosome 19"/>
</dbReference>
<dbReference type="EMBL" id="JAFEUZ010000019">
    <property type="protein sequence ID" value="KAG5480631.1"/>
    <property type="molecule type" value="Genomic_DNA"/>
</dbReference>
<feature type="region of interest" description="Disordered" evidence="1">
    <location>
        <begin position="1"/>
        <end position="45"/>
    </location>
</feature>
<evidence type="ECO:0000259" key="2">
    <source>
        <dbReference type="PROSITE" id="PS51335"/>
    </source>
</evidence>
<dbReference type="Pfam" id="PF04727">
    <property type="entry name" value="ELMO_CED12"/>
    <property type="match status" value="1"/>
</dbReference>
<evidence type="ECO:0000313" key="4">
    <source>
        <dbReference type="Proteomes" id="UP000673552"/>
    </source>
</evidence>
<feature type="compositionally biased region" description="Low complexity" evidence="1">
    <location>
        <begin position="10"/>
        <end position="20"/>
    </location>
</feature>
<keyword evidence="4" id="KW-1185">Reference proteome</keyword>
<proteinExistence type="predicted"/>
<dbReference type="GeneID" id="92516278"/>
<dbReference type="KEGG" id="lmat:92516278"/>
<dbReference type="InterPro" id="IPR006816">
    <property type="entry name" value="ELMO_dom"/>
</dbReference>
<dbReference type="RefSeq" id="XP_067179395.1">
    <property type="nucleotide sequence ID" value="XM_067323766.1"/>
</dbReference>
<gene>
    <name evidence="3" type="ORF">LSCM1_06335</name>
</gene>
<reference evidence="3 4" key="1">
    <citation type="submission" date="2021-03" db="EMBL/GenBank/DDBJ databases">
        <title>Leishmania (Mundinia) martiniquensis Genome sequencing and assembly.</title>
        <authorList>
            <person name="Almutairi H."/>
            <person name="Gatherer D."/>
        </authorList>
    </citation>
    <scope>NUCLEOTIDE SEQUENCE [LARGE SCALE GENOMIC DNA]</scope>
    <source>
        <strain evidence="3">LSCM1</strain>
    </source>
</reference>
<feature type="domain" description="ELMO" evidence="2">
    <location>
        <begin position="127"/>
        <end position="305"/>
    </location>
</feature>
<evidence type="ECO:0000256" key="1">
    <source>
        <dbReference type="SAM" id="MobiDB-lite"/>
    </source>
</evidence>
<dbReference type="OrthoDB" id="67155at2759"/>
<name>A0A836GSP4_9TRYP</name>
<accession>A0A836GSP4</accession>
<comment type="caution">
    <text evidence="3">The sequence shown here is derived from an EMBL/GenBank/DDBJ whole genome shotgun (WGS) entry which is preliminary data.</text>
</comment>
<dbReference type="AlphaFoldDB" id="A0A836GSP4"/>
<evidence type="ECO:0000313" key="3">
    <source>
        <dbReference type="EMBL" id="KAG5480631.1"/>
    </source>
</evidence>
<sequence>MRHRKGTSGPAAPSNAAAPAVYPENLGDANTAQHKGSASNGDPQYGVTMTNTAAANAFMPFQQRVPRLEAKEDSLYYTSQLLWLQVMNRIPYELTCHFVPSPSRLHEAMLCRIREQYGRPYAAENALDAELLGRLWNGHNRVVFAPSDLAFSPATHSVSGRWKEMGFQGTDPSTDFRGAGILGLAHLVYLVEQYPQQWSAMLTPDFLPAAAGLNMTLHLSTLLGINPSVNQFSASILSTYSARAARLRLCRFIYDPSVDVAIQRLSEIYCFAMRLLHYRWIRSTRNIMEFNQQLSKVYEELNRLLYVSKGLQDLCTLL</sequence>
<protein>
    <recommendedName>
        <fullName evidence="2">ELMO domain-containing protein</fullName>
    </recommendedName>
</protein>
<organism evidence="3 4">
    <name type="scientific">Leishmania martiniquensis</name>
    <dbReference type="NCBI Taxonomy" id="1580590"/>
    <lineage>
        <taxon>Eukaryota</taxon>
        <taxon>Discoba</taxon>
        <taxon>Euglenozoa</taxon>
        <taxon>Kinetoplastea</taxon>
        <taxon>Metakinetoplastina</taxon>
        <taxon>Trypanosomatida</taxon>
        <taxon>Trypanosomatidae</taxon>
        <taxon>Leishmaniinae</taxon>
        <taxon>Leishmania</taxon>
    </lineage>
</organism>
<dbReference type="InterPro" id="IPR050868">
    <property type="entry name" value="ELMO_domain-containing"/>
</dbReference>
<feature type="compositionally biased region" description="Polar residues" evidence="1">
    <location>
        <begin position="28"/>
        <end position="42"/>
    </location>
</feature>
<dbReference type="PANTHER" id="PTHR12771:SF56">
    <property type="entry name" value="CED-12"/>
    <property type="match status" value="1"/>
</dbReference>
<dbReference type="PROSITE" id="PS51335">
    <property type="entry name" value="ELMO"/>
    <property type="match status" value="1"/>
</dbReference>